<comment type="caution">
    <text evidence="2">The sequence shown here is derived from an EMBL/GenBank/DDBJ whole genome shotgun (WGS) entry which is preliminary data.</text>
</comment>
<sequence>MMFTCISLKKQFFEDEMEEGHDNGSSISSSSKSLTWHVLNFTNLLSYCKFSFSINMNTNQTIIICLILHVFYIFFFSQSR</sequence>
<evidence type="ECO:0000313" key="3">
    <source>
        <dbReference type="Proteomes" id="UP000447434"/>
    </source>
</evidence>
<name>A0A6A4PND8_LUPAL</name>
<organism evidence="2 3">
    <name type="scientific">Lupinus albus</name>
    <name type="common">White lupine</name>
    <name type="synonym">Lupinus termis</name>
    <dbReference type="NCBI Taxonomy" id="3870"/>
    <lineage>
        <taxon>Eukaryota</taxon>
        <taxon>Viridiplantae</taxon>
        <taxon>Streptophyta</taxon>
        <taxon>Embryophyta</taxon>
        <taxon>Tracheophyta</taxon>
        <taxon>Spermatophyta</taxon>
        <taxon>Magnoliopsida</taxon>
        <taxon>eudicotyledons</taxon>
        <taxon>Gunneridae</taxon>
        <taxon>Pentapetalae</taxon>
        <taxon>rosids</taxon>
        <taxon>fabids</taxon>
        <taxon>Fabales</taxon>
        <taxon>Fabaceae</taxon>
        <taxon>Papilionoideae</taxon>
        <taxon>50 kb inversion clade</taxon>
        <taxon>genistoids sensu lato</taxon>
        <taxon>core genistoids</taxon>
        <taxon>Genisteae</taxon>
        <taxon>Lupinus</taxon>
    </lineage>
</organism>
<dbReference type="AlphaFoldDB" id="A0A6A4PND8"/>
<proteinExistence type="predicted"/>
<dbReference type="EMBL" id="WOCE01000012">
    <property type="protein sequence ID" value="KAE9603105.1"/>
    <property type="molecule type" value="Genomic_DNA"/>
</dbReference>
<evidence type="ECO:0000313" key="2">
    <source>
        <dbReference type="EMBL" id="KAE9603105.1"/>
    </source>
</evidence>
<keyword evidence="3" id="KW-1185">Reference proteome</keyword>
<keyword evidence="1" id="KW-1133">Transmembrane helix</keyword>
<feature type="transmembrane region" description="Helical" evidence="1">
    <location>
        <begin position="60"/>
        <end position="77"/>
    </location>
</feature>
<evidence type="ECO:0000256" key="1">
    <source>
        <dbReference type="SAM" id="Phobius"/>
    </source>
</evidence>
<accession>A0A6A4PND8</accession>
<gene>
    <name evidence="2" type="ORF">Lalb_Chr12g0206881</name>
</gene>
<keyword evidence="1" id="KW-0812">Transmembrane</keyword>
<protein>
    <submittedName>
        <fullName evidence="2">Uncharacterized protein</fullName>
    </submittedName>
</protein>
<keyword evidence="1" id="KW-0472">Membrane</keyword>
<reference evidence="3" key="1">
    <citation type="journal article" date="2020" name="Nat. Commun.">
        <title>Genome sequence of the cluster root forming white lupin.</title>
        <authorList>
            <person name="Hufnagel B."/>
            <person name="Marques A."/>
            <person name="Soriano A."/>
            <person name="Marques L."/>
            <person name="Divol F."/>
            <person name="Doumas P."/>
            <person name="Sallet E."/>
            <person name="Mancinotti D."/>
            <person name="Carrere S."/>
            <person name="Marande W."/>
            <person name="Arribat S."/>
            <person name="Keller J."/>
            <person name="Huneau C."/>
            <person name="Blein T."/>
            <person name="Aime D."/>
            <person name="Laguerre M."/>
            <person name="Taylor J."/>
            <person name="Schubert V."/>
            <person name="Nelson M."/>
            <person name="Geu-Flores F."/>
            <person name="Crespi M."/>
            <person name="Gallardo-Guerrero K."/>
            <person name="Delaux P.-M."/>
            <person name="Salse J."/>
            <person name="Berges H."/>
            <person name="Guyot R."/>
            <person name="Gouzy J."/>
            <person name="Peret B."/>
        </authorList>
    </citation>
    <scope>NUCLEOTIDE SEQUENCE [LARGE SCALE GENOMIC DNA]</scope>
    <source>
        <strain evidence="3">cv. Amiga</strain>
    </source>
</reference>
<dbReference type="Proteomes" id="UP000447434">
    <property type="component" value="Chromosome 12"/>
</dbReference>